<dbReference type="Pfam" id="PF16900">
    <property type="entry name" value="REPA_OB_2"/>
    <property type="match status" value="1"/>
</dbReference>
<dbReference type="Pfam" id="PF01336">
    <property type="entry name" value="tRNA_anti-codon"/>
    <property type="match status" value="1"/>
</dbReference>
<evidence type="ECO:0000256" key="2">
    <source>
        <dbReference type="ARBA" id="ARBA00022723"/>
    </source>
</evidence>
<keyword evidence="5" id="KW-0238">DNA-binding</keyword>
<feature type="domain" description="OB" evidence="6">
    <location>
        <begin position="2"/>
        <end position="72"/>
    </location>
</feature>
<dbReference type="Gramene" id="KVI06370">
    <property type="protein sequence ID" value="KVI06370"/>
    <property type="gene ID" value="Ccrd_015274"/>
</dbReference>
<organism evidence="8 9">
    <name type="scientific">Cynara cardunculus var. scolymus</name>
    <name type="common">Globe artichoke</name>
    <name type="synonym">Cynara scolymus</name>
    <dbReference type="NCBI Taxonomy" id="59895"/>
    <lineage>
        <taxon>Eukaryota</taxon>
        <taxon>Viridiplantae</taxon>
        <taxon>Streptophyta</taxon>
        <taxon>Embryophyta</taxon>
        <taxon>Tracheophyta</taxon>
        <taxon>Spermatophyta</taxon>
        <taxon>Magnoliopsida</taxon>
        <taxon>eudicotyledons</taxon>
        <taxon>Gunneridae</taxon>
        <taxon>Pentapetalae</taxon>
        <taxon>asterids</taxon>
        <taxon>campanulids</taxon>
        <taxon>Asterales</taxon>
        <taxon>Asteraceae</taxon>
        <taxon>Carduoideae</taxon>
        <taxon>Cardueae</taxon>
        <taxon>Carduinae</taxon>
        <taxon>Cynara</taxon>
    </lineage>
</organism>
<evidence type="ECO:0000256" key="3">
    <source>
        <dbReference type="ARBA" id="ARBA00022771"/>
    </source>
</evidence>
<feature type="domain" description="Replication protein A OB" evidence="7">
    <location>
        <begin position="107"/>
        <end position="169"/>
    </location>
</feature>
<dbReference type="FunFam" id="2.40.50.140:FF:000041">
    <property type="entry name" value="Replication protein A subunit"/>
    <property type="match status" value="1"/>
</dbReference>
<dbReference type="PANTHER" id="PTHR47165">
    <property type="entry name" value="OS03G0429900 PROTEIN"/>
    <property type="match status" value="1"/>
</dbReference>
<evidence type="ECO:0000256" key="4">
    <source>
        <dbReference type="ARBA" id="ARBA00022833"/>
    </source>
</evidence>
<dbReference type="InterPro" id="IPR031657">
    <property type="entry name" value="REPA_OB_2"/>
</dbReference>
<dbReference type="PANTHER" id="PTHR47165:SF4">
    <property type="entry name" value="OS03G0429900 PROTEIN"/>
    <property type="match status" value="1"/>
</dbReference>
<accession>A0A103YC52</accession>
<dbReference type="OMA" id="YIRINHD"/>
<keyword evidence="2" id="KW-0479">Metal-binding</keyword>
<name>A0A103YC52_CYNCS</name>
<dbReference type="SUPFAM" id="SSF50249">
    <property type="entry name" value="Nucleic acid-binding proteins"/>
    <property type="match status" value="2"/>
</dbReference>
<dbReference type="STRING" id="59895.A0A103YC52"/>
<gene>
    <name evidence="8" type="ORF">Ccrd_015274</name>
</gene>
<keyword evidence="4" id="KW-0862">Zinc</keyword>
<proteinExistence type="inferred from homology"/>
<dbReference type="CDD" id="cd04474">
    <property type="entry name" value="RPA1_DBD_A"/>
    <property type="match status" value="1"/>
</dbReference>
<comment type="caution">
    <text evidence="8">The sequence shown here is derived from an EMBL/GenBank/DDBJ whole genome shotgun (WGS) entry which is preliminary data.</text>
</comment>
<dbReference type="EMBL" id="LEKV01001832">
    <property type="protein sequence ID" value="KVI06370.1"/>
    <property type="molecule type" value="Genomic_DNA"/>
</dbReference>
<dbReference type="GO" id="GO:0008270">
    <property type="term" value="F:zinc ion binding"/>
    <property type="evidence" value="ECO:0007669"/>
    <property type="project" value="UniProtKB-KW"/>
</dbReference>
<evidence type="ECO:0000259" key="6">
    <source>
        <dbReference type="Pfam" id="PF01336"/>
    </source>
</evidence>
<dbReference type="Gene3D" id="2.40.50.140">
    <property type="entry name" value="Nucleic acid-binding proteins"/>
    <property type="match status" value="2"/>
</dbReference>
<protein>
    <submittedName>
        <fullName evidence="8">Nucleic acid-binding, OB-fold</fullName>
    </submittedName>
</protein>
<dbReference type="GO" id="GO:0003677">
    <property type="term" value="F:DNA binding"/>
    <property type="evidence" value="ECO:0007669"/>
    <property type="project" value="UniProtKB-KW"/>
</dbReference>
<evidence type="ECO:0000313" key="8">
    <source>
        <dbReference type="EMBL" id="KVI06370.1"/>
    </source>
</evidence>
<keyword evidence="9" id="KW-1185">Reference proteome</keyword>
<comment type="similarity">
    <text evidence="1">Belongs to the replication factor A protein 1 family.</text>
</comment>
<keyword evidence="3" id="KW-0863">Zinc-finger</keyword>
<evidence type="ECO:0000259" key="7">
    <source>
        <dbReference type="Pfam" id="PF16900"/>
    </source>
</evidence>
<dbReference type="Proteomes" id="UP000243975">
    <property type="component" value="Unassembled WGS sequence"/>
</dbReference>
<dbReference type="AlphaFoldDB" id="A0A103YC52"/>
<dbReference type="InterPro" id="IPR004365">
    <property type="entry name" value="NA-bd_OB_tRNA"/>
</dbReference>
<reference evidence="8 9" key="1">
    <citation type="journal article" date="2016" name="Sci. Rep.">
        <title>The genome sequence of the outbreeding globe artichoke constructed de novo incorporating a phase-aware low-pass sequencing strategy of F1 progeny.</title>
        <authorList>
            <person name="Scaglione D."/>
            <person name="Reyes-Chin-Wo S."/>
            <person name="Acquadro A."/>
            <person name="Froenicke L."/>
            <person name="Portis E."/>
            <person name="Beitel C."/>
            <person name="Tirone M."/>
            <person name="Mauro R."/>
            <person name="Lo Monaco A."/>
            <person name="Mauromicale G."/>
            <person name="Faccioli P."/>
            <person name="Cattivelli L."/>
            <person name="Rieseberg L."/>
            <person name="Michelmore R."/>
            <person name="Lanteri S."/>
        </authorList>
    </citation>
    <scope>NUCLEOTIDE SEQUENCE [LARGE SCALE GENOMIC DNA]</scope>
    <source>
        <strain evidence="8">2C</strain>
    </source>
</reference>
<evidence type="ECO:0000256" key="5">
    <source>
        <dbReference type="ARBA" id="ARBA00023125"/>
    </source>
</evidence>
<evidence type="ECO:0000313" key="9">
    <source>
        <dbReference type="Proteomes" id="UP000243975"/>
    </source>
</evidence>
<dbReference type="InterPro" id="IPR012340">
    <property type="entry name" value="NA-bd_OB-fold"/>
</dbReference>
<evidence type="ECO:0000256" key="1">
    <source>
        <dbReference type="ARBA" id="ARBA00005690"/>
    </source>
</evidence>
<sequence>MRGEGCVFNVELTDENASGTQMQATMFNEAARKFFDRLEIGKVYCISKGTIKVANKQFGTVDNDYEMTLSKYSRVMEAINESILVPERRFNFVPIDQLGLYFNQKDLVDKSSRKKSVVVCLWNDHATYLGQELLDMVDKSPVVAIKSLKVRDFRGVSLPTLPNSYIRINHDISQCLKLRSW</sequence>